<proteinExistence type="predicted"/>
<dbReference type="Proteomes" id="UP000805704">
    <property type="component" value="Chromosome 20"/>
</dbReference>
<comment type="caution">
    <text evidence="1">The sequence shown here is derived from an EMBL/GenBank/DDBJ whole genome shotgun (WGS) entry which is preliminary data.</text>
</comment>
<dbReference type="EMBL" id="CM024808">
    <property type="protein sequence ID" value="KAG8006653.1"/>
    <property type="molecule type" value="Genomic_DNA"/>
</dbReference>
<evidence type="ECO:0000313" key="1">
    <source>
        <dbReference type="EMBL" id="KAG8006653.1"/>
    </source>
</evidence>
<name>A0ACB7EWP3_NIBAL</name>
<evidence type="ECO:0000313" key="2">
    <source>
        <dbReference type="Proteomes" id="UP000805704"/>
    </source>
</evidence>
<accession>A0ACB7EWP3</accession>
<gene>
    <name evidence="1" type="ORF">GBF38_022597</name>
</gene>
<sequence>MVDHPERGCPEYPPTAGYADDCEPDQAFQGHYPDQRDGSVLPRSSQMTPGLRKQPPTGVEPAPPADDSLQQPPAGVEPTPAADDNIQLPSMIMEQTPQSESSFWQPLANNDPTSGSSGLQWSGLQQQQPCLQIHCQSL</sequence>
<keyword evidence="2" id="KW-1185">Reference proteome</keyword>
<reference evidence="1" key="1">
    <citation type="submission" date="2020-04" db="EMBL/GenBank/DDBJ databases">
        <title>A chromosome-scale assembly and high-density genetic map of the yellow drum (Nibea albiflora) genome.</title>
        <authorList>
            <person name="Xu D."/>
            <person name="Zhang W."/>
            <person name="Chen R."/>
            <person name="Tan P."/>
            <person name="Wang L."/>
            <person name="Song H."/>
            <person name="Tian L."/>
            <person name="Zhu Q."/>
            <person name="Wang B."/>
        </authorList>
    </citation>
    <scope>NUCLEOTIDE SEQUENCE</scope>
    <source>
        <strain evidence="1">ZJHYS-2018</strain>
    </source>
</reference>
<protein>
    <submittedName>
        <fullName evidence="1">Uncharacterized protein</fullName>
    </submittedName>
</protein>
<organism evidence="1 2">
    <name type="scientific">Nibea albiflora</name>
    <name type="common">Yellow drum</name>
    <name type="synonym">Corvina albiflora</name>
    <dbReference type="NCBI Taxonomy" id="240163"/>
    <lineage>
        <taxon>Eukaryota</taxon>
        <taxon>Metazoa</taxon>
        <taxon>Chordata</taxon>
        <taxon>Craniata</taxon>
        <taxon>Vertebrata</taxon>
        <taxon>Euteleostomi</taxon>
        <taxon>Actinopterygii</taxon>
        <taxon>Neopterygii</taxon>
        <taxon>Teleostei</taxon>
        <taxon>Neoteleostei</taxon>
        <taxon>Acanthomorphata</taxon>
        <taxon>Eupercaria</taxon>
        <taxon>Sciaenidae</taxon>
        <taxon>Nibea</taxon>
    </lineage>
</organism>